<protein>
    <submittedName>
        <fullName evidence="1">Histone-lysine N-methyltransferase SETMAR</fullName>
    </submittedName>
</protein>
<name>A0A4C1W0Y6_EUMVA</name>
<reference evidence="1 2" key="1">
    <citation type="journal article" date="2019" name="Commun. Biol.">
        <title>The bagworm genome reveals a unique fibroin gene that provides high tensile strength.</title>
        <authorList>
            <person name="Kono N."/>
            <person name="Nakamura H."/>
            <person name="Ohtoshi R."/>
            <person name="Tomita M."/>
            <person name="Numata K."/>
            <person name="Arakawa K."/>
        </authorList>
    </citation>
    <scope>NUCLEOTIDE SEQUENCE [LARGE SCALE GENOMIC DNA]</scope>
</reference>
<dbReference type="OrthoDB" id="10017160at2759"/>
<dbReference type="Gene3D" id="3.30.420.10">
    <property type="entry name" value="Ribonuclease H-like superfamily/Ribonuclease H"/>
    <property type="match status" value="1"/>
</dbReference>
<keyword evidence="2" id="KW-1185">Reference proteome</keyword>
<dbReference type="AlphaFoldDB" id="A0A4C1W0Y6"/>
<dbReference type="GO" id="GO:0032259">
    <property type="term" value="P:methylation"/>
    <property type="evidence" value="ECO:0007669"/>
    <property type="project" value="UniProtKB-KW"/>
</dbReference>
<dbReference type="InterPro" id="IPR036397">
    <property type="entry name" value="RNaseH_sf"/>
</dbReference>
<evidence type="ECO:0000313" key="2">
    <source>
        <dbReference type="Proteomes" id="UP000299102"/>
    </source>
</evidence>
<sequence>MVNLEWYPTICLSEVFEEIRKNNRQRRIIFHQDNASCDMSTETTSFLEGQRIEMTDHLPYSTDLVYNDLYSFLSVKNELLGQRFTSRKEAVDAFKMHVLEISQSEQKNGHKNCFQRIQKCIDHHGE</sequence>
<keyword evidence="1" id="KW-0808">Transferase</keyword>
<dbReference type="Proteomes" id="UP000299102">
    <property type="component" value="Unassembled WGS sequence"/>
</dbReference>
<accession>A0A4C1W0Y6</accession>
<dbReference type="EMBL" id="BGZK01000457">
    <property type="protein sequence ID" value="GBP44723.1"/>
    <property type="molecule type" value="Genomic_DNA"/>
</dbReference>
<comment type="caution">
    <text evidence="1">The sequence shown here is derived from an EMBL/GenBank/DDBJ whole genome shotgun (WGS) entry which is preliminary data.</text>
</comment>
<gene>
    <name evidence="1" type="primary">SETMAR</name>
    <name evidence="1" type="ORF">EVAR_81491_1</name>
</gene>
<keyword evidence="1" id="KW-0489">Methyltransferase</keyword>
<evidence type="ECO:0000313" key="1">
    <source>
        <dbReference type="EMBL" id="GBP44723.1"/>
    </source>
</evidence>
<organism evidence="1 2">
    <name type="scientific">Eumeta variegata</name>
    <name type="common">Bagworm moth</name>
    <name type="synonym">Eumeta japonica</name>
    <dbReference type="NCBI Taxonomy" id="151549"/>
    <lineage>
        <taxon>Eukaryota</taxon>
        <taxon>Metazoa</taxon>
        <taxon>Ecdysozoa</taxon>
        <taxon>Arthropoda</taxon>
        <taxon>Hexapoda</taxon>
        <taxon>Insecta</taxon>
        <taxon>Pterygota</taxon>
        <taxon>Neoptera</taxon>
        <taxon>Endopterygota</taxon>
        <taxon>Lepidoptera</taxon>
        <taxon>Glossata</taxon>
        <taxon>Ditrysia</taxon>
        <taxon>Tineoidea</taxon>
        <taxon>Psychidae</taxon>
        <taxon>Oiketicinae</taxon>
        <taxon>Eumeta</taxon>
    </lineage>
</organism>
<dbReference type="PANTHER" id="PTHR46060">
    <property type="entry name" value="MARINER MOS1 TRANSPOSASE-LIKE PROTEIN"/>
    <property type="match status" value="1"/>
</dbReference>
<dbReference type="InterPro" id="IPR052709">
    <property type="entry name" value="Transposase-MT_Hybrid"/>
</dbReference>
<dbReference type="GO" id="GO:0008168">
    <property type="term" value="F:methyltransferase activity"/>
    <property type="evidence" value="ECO:0007669"/>
    <property type="project" value="UniProtKB-KW"/>
</dbReference>
<dbReference type="PANTHER" id="PTHR46060:SF1">
    <property type="entry name" value="MARINER MOS1 TRANSPOSASE-LIKE PROTEIN"/>
    <property type="match status" value="1"/>
</dbReference>
<dbReference type="GO" id="GO:0003676">
    <property type="term" value="F:nucleic acid binding"/>
    <property type="evidence" value="ECO:0007669"/>
    <property type="project" value="InterPro"/>
</dbReference>
<proteinExistence type="predicted"/>